<name>A0AB72VC55_CORGB</name>
<dbReference type="KEGG" id="cgt:cgR_5036"/>
<evidence type="ECO:0000256" key="1">
    <source>
        <dbReference type="SAM" id="MobiDB-lite"/>
    </source>
</evidence>
<dbReference type="AlphaFoldDB" id="A0AB72VC55"/>
<dbReference type="Proteomes" id="UP000006698">
    <property type="component" value="Chromosome"/>
</dbReference>
<evidence type="ECO:0008006" key="3">
    <source>
        <dbReference type="Google" id="ProtNLM"/>
    </source>
</evidence>
<feature type="region of interest" description="Disordered" evidence="1">
    <location>
        <begin position="56"/>
        <end position="81"/>
    </location>
</feature>
<evidence type="ECO:0000313" key="2">
    <source>
        <dbReference type="EMBL" id="BAF55012.1"/>
    </source>
</evidence>
<gene>
    <name evidence="2" type="ordered locus">cgR_5036</name>
</gene>
<organism evidence="2">
    <name type="scientific">Corynebacterium glutamicum (strain R)</name>
    <dbReference type="NCBI Taxonomy" id="340322"/>
    <lineage>
        <taxon>Bacteria</taxon>
        <taxon>Bacillati</taxon>
        <taxon>Actinomycetota</taxon>
        <taxon>Actinomycetes</taxon>
        <taxon>Mycobacteriales</taxon>
        <taxon>Corynebacteriaceae</taxon>
        <taxon>Corynebacterium</taxon>
    </lineage>
</organism>
<protein>
    <recommendedName>
        <fullName evidence="3">Secreted protein</fullName>
    </recommendedName>
</protein>
<proteinExistence type="predicted"/>
<sequence length="81" mass="8687">MRSSWPFLIFSASTDSGACSHFTSESIVSAKPSMRSTSMPEYLPVPLVCVQGLFSDIPTTSSSPRARSKVPSESTGKEAQE</sequence>
<dbReference type="EMBL" id="AP009044">
    <property type="protein sequence ID" value="BAF55012.1"/>
    <property type="molecule type" value="Genomic_DNA"/>
</dbReference>
<accession>A0AB72VC55</accession>
<reference evidence="2" key="1">
    <citation type="journal article" date="2007" name="Microbiology">
        <title>Comparative analysis of the Corynebacterium glutamicum group and complete genome sequence of strain R.</title>
        <authorList>
            <person name="Yukawa H."/>
            <person name="Omumasaba C.A."/>
            <person name="Nonaka H."/>
            <person name="Kos P."/>
            <person name="Okai N."/>
            <person name="Suzuki N."/>
            <person name="Suda M."/>
            <person name="Tsuge Y."/>
            <person name="Watanabe J."/>
            <person name="Ikeda Y."/>
            <person name="Vertes A.A."/>
            <person name="Inui M."/>
        </authorList>
    </citation>
    <scope>NUCLEOTIDE SEQUENCE</scope>
    <source>
        <strain evidence="2">R</strain>
    </source>
</reference>